<organism evidence="6 7">
    <name type="scientific">Jatrophihabitans lederbergiae</name>
    <dbReference type="NCBI Taxonomy" id="3075547"/>
    <lineage>
        <taxon>Bacteria</taxon>
        <taxon>Bacillati</taxon>
        <taxon>Actinomycetota</taxon>
        <taxon>Actinomycetes</taxon>
        <taxon>Jatrophihabitantales</taxon>
        <taxon>Jatrophihabitantaceae</taxon>
        <taxon>Jatrophihabitans</taxon>
    </lineage>
</organism>
<dbReference type="EMBL" id="JAVREH010000169">
    <property type="protein sequence ID" value="MDT0264569.1"/>
    <property type="molecule type" value="Genomic_DNA"/>
</dbReference>
<feature type="domain" description="PIN" evidence="5">
    <location>
        <begin position="107"/>
        <end position="253"/>
    </location>
</feature>
<dbReference type="Gene3D" id="3.40.50.1010">
    <property type="entry name" value="5'-nuclease"/>
    <property type="match status" value="1"/>
</dbReference>
<accession>A0ABU2JHY4</accession>
<dbReference type="InterPro" id="IPR002716">
    <property type="entry name" value="PIN_dom"/>
</dbReference>
<keyword evidence="1" id="KW-0540">Nuclease</keyword>
<dbReference type="RefSeq" id="WP_311425702.1">
    <property type="nucleotide sequence ID" value="NZ_JAVREH010000169.1"/>
</dbReference>
<evidence type="ECO:0000256" key="4">
    <source>
        <dbReference type="ARBA" id="ARBA00022842"/>
    </source>
</evidence>
<evidence type="ECO:0000259" key="5">
    <source>
        <dbReference type="Pfam" id="PF13638"/>
    </source>
</evidence>
<name>A0ABU2JHY4_9ACTN</name>
<keyword evidence="3" id="KW-0378">Hydrolase</keyword>
<keyword evidence="7" id="KW-1185">Reference proteome</keyword>
<comment type="caution">
    <text evidence="6">The sequence shown here is derived from an EMBL/GenBank/DDBJ whole genome shotgun (WGS) entry which is preliminary data.</text>
</comment>
<reference evidence="7" key="1">
    <citation type="submission" date="2023-07" db="EMBL/GenBank/DDBJ databases">
        <title>30 novel species of actinomycetes from the DSMZ collection.</title>
        <authorList>
            <person name="Nouioui I."/>
        </authorList>
    </citation>
    <scope>NUCLEOTIDE SEQUENCE [LARGE SCALE GENOMIC DNA]</scope>
    <source>
        <strain evidence="7">DSM 44399</strain>
    </source>
</reference>
<protein>
    <submittedName>
        <fullName evidence="6">PIN domain-containing protein</fullName>
    </submittedName>
</protein>
<keyword evidence="2" id="KW-0479">Metal-binding</keyword>
<evidence type="ECO:0000256" key="1">
    <source>
        <dbReference type="ARBA" id="ARBA00022722"/>
    </source>
</evidence>
<proteinExistence type="predicted"/>
<keyword evidence="4" id="KW-0460">Magnesium</keyword>
<evidence type="ECO:0000313" key="6">
    <source>
        <dbReference type="EMBL" id="MDT0264569.1"/>
    </source>
</evidence>
<sequence length="260" mass="29523">MRWLIECKTAFINGFGGSAAESLEKYQRKTVELSRGLEFIFSFDDIQKMVLTRRHWLLMEMVVTSNGPTVNDLISAETTERQRYFEALVHTYTRAQATWEGSKTKLLVADTNVYEHNEEYWDEVDWARLAKASDVRLLIPNAVVAELDRHKRTDRKNKVSDTNDEDVRTRARVSTRRLRERFVDPDKLISLAGPGATAELLIDPPGHIPLEDADAEIIDRALAVRWFTQQPVTLVTGDGNMQFAGSSAGLDVIKVYEAGH</sequence>
<dbReference type="Proteomes" id="UP001183176">
    <property type="component" value="Unassembled WGS sequence"/>
</dbReference>
<evidence type="ECO:0000256" key="2">
    <source>
        <dbReference type="ARBA" id="ARBA00022723"/>
    </source>
</evidence>
<evidence type="ECO:0000256" key="3">
    <source>
        <dbReference type="ARBA" id="ARBA00022801"/>
    </source>
</evidence>
<dbReference type="Pfam" id="PF13638">
    <property type="entry name" value="PIN_4"/>
    <property type="match status" value="1"/>
</dbReference>
<gene>
    <name evidence="6" type="ORF">RM423_24790</name>
</gene>
<evidence type="ECO:0000313" key="7">
    <source>
        <dbReference type="Proteomes" id="UP001183176"/>
    </source>
</evidence>